<feature type="transmembrane region" description="Helical" evidence="5">
    <location>
        <begin position="249"/>
        <end position="273"/>
    </location>
</feature>
<dbReference type="Pfam" id="PF13520">
    <property type="entry name" value="AA_permease_2"/>
    <property type="match status" value="1"/>
</dbReference>
<evidence type="ECO:0000256" key="3">
    <source>
        <dbReference type="ARBA" id="ARBA00022989"/>
    </source>
</evidence>
<organism evidence="6 7">
    <name type="scientific">Pelolinea submarina</name>
    <dbReference type="NCBI Taxonomy" id="913107"/>
    <lineage>
        <taxon>Bacteria</taxon>
        <taxon>Bacillati</taxon>
        <taxon>Chloroflexota</taxon>
        <taxon>Anaerolineae</taxon>
        <taxon>Anaerolineales</taxon>
        <taxon>Anaerolineaceae</taxon>
        <taxon>Pelolinea</taxon>
    </lineage>
</organism>
<keyword evidence="2 5" id="KW-0812">Transmembrane</keyword>
<keyword evidence="7" id="KW-1185">Reference proteome</keyword>
<dbReference type="GO" id="GO:0016020">
    <property type="term" value="C:membrane"/>
    <property type="evidence" value="ECO:0007669"/>
    <property type="project" value="UniProtKB-SubCell"/>
</dbReference>
<dbReference type="GO" id="GO:0022857">
    <property type="term" value="F:transmembrane transporter activity"/>
    <property type="evidence" value="ECO:0007669"/>
    <property type="project" value="InterPro"/>
</dbReference>
<feature type="transmembrane region" description="Helical" evidence="5">
    <location>
        <begin position="428"/>
        <end position="444"/>
    </location>
</feature>
<proteinExistence type="predicted"/>
<dbReference type="Proteomes" id="UP000256388">
    <property type="component" value="Unassembled WGS sequence"/>
</dbReference>
<comment type="caution">
    <text evidence="6">The sequence shown here is derived from an EMBL/GenBank/DDBJ whole genome shotgun (WGS) entry which is preliminary data.</text>
</comment>
<dbReference type="InterPro" id="IPR002293">
    <property type="entry name" value="AA/rel_permease1"/>
</dbReference>
<evidence type="ECO:0000256" key="2">
    <source>
        <dbReference type="ARBA" id="ARBA00022692"/>
    </source>
</evidence>
<feature type="transmembrane region" description="Helical" evidence="5">
    <location>
        <begin position="341"/>
        <end position="361"/>
    </location>
</feature>
<feature type="transmembrane region" description="Helical" evidence="5">
    <location>
        <begin position="403"/>
        <end position="422"/>
    </location>
</feature>
<sequence>MIKHFFIGSPIPTLEQKENRLNKVRALAAFSPDALSSIAYANQEIFLALVVAGSSGLSLSFPIGLAITGLLVLVALSYFQTIQGYPSGGGSYIVARENLGITPGLAAAASLLVDYTLTAAVSLTAGVAAIASSFPILWEYQTPLALFFLLVITIINLRGIRETGTAMAVPVYLFLVTYLLMLAYGVIQALLTDGFVTEFNTLPASKPLSTLLILEAFSAGCTALTGIEAISNGVPVFEKPEVKNAGKTLLIMAFLMALLFVGSIGLTQFLNVLPEGQETILSALAHRILGNGFGYILIQISSTLILVVAANTSFAGFPRLAAILASDGFLPKPLTQLGDRLVYSYGIVTLSALTGLLIILFKGDSHALVPLFAVGVFVSFTLSQSGMVLHWWKTRGKNWKLKLTVNGIGAIATGCATLVIGSTKFLKGAWISILLIPLIVHMFYKVRDHYQSTAAQLSLSRINQKRKKEIQSFSSLRVVLPISSLHIGIVEAVKIAKQISDNIQAVYIEIEPDSGIEVKEKWEKYFQEIPLVILPSPYRSIISPLLDYLDKYDRESADNQLAAVILPELIPAKRWHQILHNQSARLIKSSLLYRRRNLGFQRVIIDVPYHLNE</sequence>
<dbReference type="PANTHER" id="PTHR47704">
    <property type="entry name" value="POTASSIUM TRANSPORTER KIMA"/>
    <property type="match status" value="1"/>
</dbReference>
<keyword evidence="3 5" id="KW-1133">Transmembrane helix</keyword>
<comment type="subcellular location">
    <subcellularLocation>
        <location evidence="1">Membrane</location>
        <topology evidence="1">Multi-pass membrane protein</topology>
    </subcellularLocation>
</comment>
<protein>
    <submittedName>
        <fullName evidence="6">Amino acid/polyamine/organocation transporter (APC superfamily)</fullName>
    </submittedName>
</protein>
<gene>
    <name evidence="6" type="ORF">DFR64_2084</name>
</gene>
<feature type="transmembrane region" description="Helical" evidence="5">
    <location>
        <begin position="367"/>
        <end position="391"/>
    </location>
</feature>
<evidence type="ECO:0000256" key="1">
    <source>
        <dbReference type="ARBA" id="ARBA00004141"/>
    </source>
</evidence>
<evidence type="ECO:0000313" key="7">
    <source>
        <dbReference type="Proteomes" id="UP000256388"/>
    </source>
</evidence>
<dbReference type="InterPro" id="IPR053153">
    <property type="entry name" value="APC_K+_Transporter"/>
</dbReference>
<evidence type="ECO:0000256" key="4">
    <source>
        <dbReference type="ARBA" id="ARBA00023136"/>
    </source>
</evidence>
<feature type="transmembrane region" description="Helical" evidence="5">
    <location>
        <begin position="59"/>
        <end position="79"/>
    </location>
</feature>
<evidence type="ECO:0000313" key="6">
    <source>
        <dbReference type="EMBL" id="REG08709.1"/>
    </source>
</evidence>
<feature type="transmembrane region" description="Helical" evidence="5">
    <location>
        <begin position="140"/>
        <end position="157"/>
    </location>
</feature>
<feature type="transmembrane region" description="Helical" evidence="5">
    <location>
        <begin position="169"/>
        <end position="191"/>
    </location>
</feature>
<dbReference type="PANTHER" id="PTHR47704:SF1">
    <property type="entry name" value="POTASSIUM TRANSPORTER KIMA"/>
    <property type="match status" value="1"/>
</dbReference>
<dbReference type="AlphaFoldDB" id="A0A3E0AB67"/>
<keyword evidence="4 5" id="KW-0472">Membrane</keyword>
<name>A0A3E0AB67_9CHLR</name>
<feature type="transmembrane region" description="Helical" evidence="5">
    <location>
        <begin position="211"/>
        <end position="237"/>
    </location>
</feature>
<dbReference type="Gene3D" id="1.20.1740.10">
    <property type="entry name" value="Amino acid/polyamine transporter I"/>
    <property type="match status" value="1"/>
</dbReference>
<evidence type="ECO:0000256" key="5">
    <source>
        <dbReference type="SAM" id="Phobius"/>
    </source>
</evidence>
<feature type="transmembrane region" description="Helical" evidence="5">
    <location>
        <begin position="293"/>
        <end position="320"/>
    </location>
</feature>
<dbReference type="EMBL" id="QUMS01000002">
    <property type="protein sequence ID" value="REG08709.1"/>
    <property type="molecule type" value="Genomic_DNA"/>
</dbReference>
<reference evidence="6 7" key="1">
    <citation type="submission" date="2018-08" db="EMBL/GenBank/DDBJ databases">
        <title>Genomic Encyclopedia of Type Strains, Phase IV (KMG-IV): sequencing the most valuable type-strain genomes for metagenomic binning, comparative biology and taxonomic classification.</title>
        <authorList>
            <person name="Goeker M."/>
        </authorList>
    </citation>
    <scope>NUCLEOTIDE SEQUENCE [LARGE SCALE GENOMIC DNA]</scope>
    <source>
        <strain evidence="6 7">DSM 23923</strain>
    </source>
</reference>
<accession>A0A3E0AB67</accession>